<gene>
    <name evidence="3" type="ORF">OOZ53_16370</name>
</gene>
<dbReference type="InterPro" id="IPR013024">
    <property type="entry name" value="GGCT-like"/>
</dbReference>
<dbReference type="PANTHER" id="PTHR12192:SF2">
    <property type="entry name" value="GLUTATHIONE-SPECIFIC GAMMA-GLUTAMYLCYCLOTRANSFERASE 2"/>
    <property type="match status" value="1"/>
</dbReference>
<organism evidence="3 4">
    <name type="scientific">Hoeflea poritis</name>
    <dbReference type="NCBI Taxonomy" id="2993659"/>
    <lineage>
        <taxon>Bacteria</taxon>
        <taxon>Pseudomonadati</taxon>
        <taxon>Pseudomonadota</taxon>
        <taxon>Alphaproteobacteria</taxon>
        <taxon>Hyphomicrobiales</taxon>
        <taxon>Rhizobiaceae</taxon>
        <taxon>Hoeflea</taxon>
    </lineage>
</organism>
<dbReference type="EC" id="4.3.2.7" evidence="1"/>
<evidence type="ECO:0000313" key="3">
    <source>
        <dbReference type="EMBL" id="MDA4846935.1"/>
    </source>
</evidence>
<proteinExistence type="predicted"/>
<evidence type="ECO:0000313" key="4">
    <source>
        <dbReference type="Proteomes" id="UP001148313"/>
    </source>
</evidence>
<accession>A0ABT4VQE0</accession>
<sequence>MSAEHDPFTHHPELRGKIVDPADSFFRNFKPSDFDGRMKALGLPPHWRLSDEEREAMRKRVLADRPEGDLWVFAYGSLMWDPGFKFVEVRKAHVDGYARSFCLKDELGARGTRDAPGLMAALDRGTGCTGLAFRIDGACVEEETAILWRREMATGVYIATFVEAVSEVGPLPAVTFVANHEASRIRSDLTRDEQVRYIATGAGVLGSSLEYVENLAEHLTALDIEDAEVFSLLAAARDHNAQERHG</sequence>
<dbReference type="RefSeq" id="WP_271090739.1">
    <property type="nucleotide sequence ID" value="NZ_JAPJZH010000010.1"/>
</dbReference>
<dbReference type="Gene3D" id="3.10.490.10">
    <property type="entry name" value="Gamma-glutamyl cyclotransferase-like"/>
    <property type="match status" value="1"/>
</dbReference>
<dbReference type="EMBL" id="JAPJZH010000010">
    <property type="protein sequence ID" value="MDA4846935.1"/>
    <property type="molecule type" value="Genomic_DNA"/>
</dbReference>
<dbReference type="Pfam" id="PF04752">
    <property type="entry name" value="ChaC"/>
    <property type="match status" value="1"/>
</dbReference>
<dbReference type="PANTHER" id="PTHR12192">
    <property type="entry name" value="CATION TRANSPORT PROTEIN CHAC-RELATED"/>
    <property type="match status" value="1"/>
</dbReference>
<dbReference type="CDD" id="cd06661">
    <property type="entry name" value="GGCT_like"/>
    <property type="match status" value="1"/>
</dbReference>
<protein>
    <recommendedName>
        <fullName evidence="1">glutathione-specific gamma-glutamylcyclotransferase</fullName>
        <ecNumber evidence="1">4.3.2.7</ecNumber>
    </recommendedName>
</protein>
<keyword evidence="4" id="KW-1185">Reference proteome</keyword>
<dbReference type="InterPro" id="IPR006840">
    <property type="entry name" value="ChaC"/>
</dbReference>
<evidence type="ECO:0000256" key="2">
    <source>
        <dbReference type="ARBA" id="ARBA00023239"/>
    </source>
</evidence>
<dbReference type="InterPro" id="IPR036568">
    <property type="entry name" value="GGCT-like_sf"/>
</dbReference>
<name>A0ABT4VQE0_9HYPH</name>
<reference evidence="3" key="1">
    <citation type="submission" date="2022-11" db="EMBL/GenBank/DDBJ databases">
        <title>Hoeflea poritis sp. nov., isolated from scleractinian coral Porites lutea.</title>
        <authorList>
            <person name="Zhang G."/>
            <person name="Wei Q."/>
            <person name="Cai L."/>
        </authorList>
    </citation>
    <scope>NUCLEOTIDE SEQUENCE</scope>
    <source>
        <strain evidence="3">E7-10</strain>
    </source>
</reference>
<keyword evidence="2" id="KW-0456">Lyase</keyword>
<comment type="caution">
    <text evidence="3">The sequence shown here is derived from an EMBL/GenBank/DDBJ whole genome shotgun (WGS) entry which is preliminary data.</text>
</comment>
<dbReference type="SUPFAM" id="SSF110857">
    <property type="entry name" value="Gamma-glutamyl cyclotransferase-like"/>
    <property type="match status" value="1"/>
</dbReference>
<dbReference type="Proteomes" id="UP001148313">
    <property type="component" value="Unassembled WGS sequence"/>
</dbReference>
<evidence type="ECO:0000256" key="1">
    <source>
        <dbReference type="ARBA" id="ARBA00012344"/>
    </source>
</evidence>